<accession>A0A2C6ZZE9</accession>
<dbReference type="EMBL" id="PDNU01000061">
    <property type="protein sequence ID" value="PHK93178.1"/>
    <property type="molecule type" value="Genomic_DNA"/>
</dbReference>
<evidence type="ECO:0000256" key="5">
    <source>
        <dbReference type="ARBA" id="ARBA00022856"/>
    </source>
</evidence>
<dbReference type="OrthoDB" id="9783218at2"/>
<dbReference type="GO" id="GO:0005886">
    <property type="term" value="C:plasma membrane"/>
    <property type="evidence" value="ECO:0007669"/>
    <property type="project" value="UniProtKB-SubCell"/>
</dbReference>
<dbReference type="GO" id="GO:0015031">
    <property type="term" value="P:protein transport"/>
    <property type="evidence" value="ECO:0007669"/>
    <property type="project" value="UniProtKB-KW"/>
</dbReference>
<feature type="transmembrane region" description="Helical" evidence="9">
    <location>
        <begin position="95"/>
        <end position="120"/>
    </location>
</feature>
<feature type="transmembrane region" description="Helical" evidence="9">
    <location>
        <begin position="210"/>
        <end position="236"/>
    </location>
</feature>
<dbReference type="PANTHER" id="PTHR43386">
    <property type="entry name" value="OLIGOPEPTIDE TRANSPORT SYSTEM PERMEASE PROTEIN APPC"/>
    <property type="match status" value="1"/>
</dbReference>
<evidence type="ECO:0000256" key="1">
    <source>
        <dbReference type="ARBA" id="ARBA00004651"/>
    </source>
</evidence>
<evidence type="ECO:0000256" key="4">
    <source>
        <dbReference type="ARBA" id="ARBA00022692"/>
    </source>
</evidence>
<feature type="transmembrane region" description="Helical" evidence="9">
    <location>
        <begin position="256"/>
        <end position="282"/>
    </location>
</feature>
<protein>
    <submittedName>
        <fullName evidence="11">ABC transporter permease</fullName>
    </submittedName>
</protein>
<evidence type="ECO:0000313" key="11">
    <source>
        <dbReference type="EMBL" id="PHK93178.1"/>
    </source>
</evidence>
<dbReference type="SUPFAM" id="SSF161098">
    <property type="entry name" value="MetI-like"/>
    <property type="match status" value="1"/>
</dbReference>
<keyword evidence="8 9" id="KW-0472">Membrane</keyword>
<evidence type="ECO:0000313" key="12">
    <source>
        <dbReference type="Proteomes" id="UP000223527"/>
    </source>
</evidence>
<organism evidence="11 12">
    <name type="scientific">Teichococcus rhizosphaerae</name>
    <dbReference type="NCBI Taxonomy" id="1335062"/>
    <lineage>
        <taxon>Bacteria</taxon>
        <taxon>Pseudomonadati</taxon>
        <taxon>Pseudomonadota</taxon>
        <taxon>Alphaproteobacteria</taxon>
        <taxon>Acetobacterales</taxon>
        <taxon>Roseomonadaceae</taxon>
        <taxon>Roseomonas</taxon>
    </lineage>
</organism>
<comment type="subcellular location">
    <subcellularLocation>
        <location evidence="1 9">Cell membrane</location>
        <topology evidence="1 9">Multi-pass membrane protein</topology>
    </subcellularLocation>
</comment>
<evidence type="ECO:0000259" key="10">
    <source>
        <dbReference type="PROSITE" id="PS50928"/>
    </source>
</evidence>
<evidence type="ECO:0000256" key="9">
    <source>
        <dbReference type="RuleBase" id="RU363032"/>
    </source>
</evidence>
<name>A0A2C6ZZE9_9PROT</name>
<dbReference type="CDD" id="cd06261">
    <property type="entry name" value="TM_PBP2"/>
    <property type="match status" value="1"/>
</dbReference>
<keyword evidence="6" id="KW-0653">Protein transport</keyword>
<feature type="transmembrane region" description="Helical" evidence="9">
    <location>
        <begin position="140"/>
        <end position="169"/>
    </location>
</feature>
<evidence type="ECO:0000256" key="7">
    <source>
        <dbReference type="ARBA" id="ARBA00022989"/>
    </source>
</evidence>
<evidence type="ECO:0000256" key="2">
    <source>
        <dbReference type="ARBA" id="ARBA00022448"/>
    </source>
</evidence>
<keyword evidence="4 9" id="KW-0812">Transmembrane</keyword>
<sequence>MTLSTEHPPAGRFPTRRFFGRFFGRFSGCLSGRRLLGGAMLGAVAGFALLGPLHGADPLRQNLSATLLPPGGAHPLGTNHLGRDMLARLAAGARLSFGLALLAALAAAAAGTLLGLLAALRGGWTERLLLGLADAVQALPALLLVVLVTAFAPGAFLPLYLGVALALWVEFFRISRNTAAGVLARPQVEAARLLGFGTAHILRRHLWPEVAPLVATLFAFAAGTAVTTVAALAFIGVGARPPVPEWGSMMTELLPYYAEAPLALLLPALLIFITVLGLHLLAGRERA</sequence>
<dbReference type="InterPro" id="IPR035906">
    <property type="entry name" value="MetI-like_sf"/>
</dbReference>
<feature type="transmembrane region" description="Helical" evidence="9">
    <location>
        <begin position="35"/>
        <end position="53"/>
    </location>
</feature>
<keyword evidence="5" id="KW-0571">Peptide transport</keyword>
<keyword evidence="3" id="KW-1003">Cell membrane</keyword>
<dbReference type="GO" id="GO:0071916">
    <property type="term" value="F:dipeptide transmembrane transporter activity"/>
    <property type="evidence" value="ECO:0007669"/>
    <property type="project" value="TreeGrafter"/>
</dbReference>
<evidence type="ECO:0000256" key="3">
    <source>
        <dbReference type="ARBA" id="ARBA00022475"/>
    </source>
</evidence>
<proteinExistence type="inferred from homology"/>
<dbReference type="Proteomes" id="UP000223527">
    <property type="component" value="Unassembled WGS sequence"/>
</dbReference>
<reference evidence="11 12" key="1">
    <citation type="submission" date="2017-10" db="EMBL/GenBank/DDBJ databases">
        <authorList>
            <person name="Banno H."/>
            <person name="Chua N.-H."/>
        </authorList>
    </citation>
    <scope>NUCLEOTIDE SEQUENCE [LARGE SCALE GENOMIC DNA]</scope>
    <source>
        <strain evidence="11 12">YW11</strain>
    </source>
</reference>
<dbReference type="InterPro" id="IPR050366">
    <property type="entry name" value="BP-dependent_transpt_permease"/>
</dbReference>
<dbReference type="RefSeq" id="WP_099097262.1">
    <property type="nucleotide sequence ID" value="NZ_PDNU01000061.1"/>
</dbReference>
<dbReference type="PROSITE" id="PS50928">
    <property type="entry name" value="ABC_TM1"/>
    <property type="match status" value="1"/>
</dbReference>
<keyword evidence="7 9" id="KW-1133">Transmembrane helix</keyword>
<evidence type="ECO:0000256" key="8">
    <source>
        <dbReference type="ARBA" id="ARBA00023136"/>
    </source>
</evidence>
<dbReference type="InterPro" id="IPR000515">
    <property type="entry name" value="MetI-like"/>
</dbReference>
<comment type="similarity">
    <text evidence="9">Belongs to the binding-protein-dependent transport system permease family.</text>
</comment>
<comment type="caution">
    <text evidence="11">The sequence shown here is derived from an EMBL/GenBank/DDBJ whole genome shotgun (WGS) entry which is preliminary data.</text>
</comment>
<feature type="domain" description="ABC transmembrane type-1" evidence="10">
    <location>
        <begin position="93"/>
        <end position="282"/>
    </location>
</feature>
<dbReference type="PANTHER" id="PTHR43386:SF1">
    <property type="entry name" value="D,D-DIPEPTIDE TRANSPORT SYSTEM PERMEASE PROTEIN DDPC-RELATED"/>
    <property type="match status" value="1"/>
</dbReference>
<dbReference type="Pfam" id="PF00528">
    <property type="entry name" value="BPD_transp_1"/>
    <property type="match status" value="1"/>
</dbReference>
<gene>
    <name evidence="11" type="ORF">CR162_19940</name>
</gene>
<dbReference type="Gene3D" id="1.10.3720.10">
    <property type="entry name" value="MetI-like"/>
    <property type="match status" value="1"/>
</dbReference>
<keyword evidence="2 9" id="KW-0813">Transport</keyword>
<keyword evidence="12" id="KW-1185">Reference proteome</keyword>
<evidence type="ECO:0000256" key="6">
    <source>
        <dbReference type="ARBA" id="ARBA00022927"/>
    </source>
</evidence>
<dbReference type="AlphaFoldDB" id="A0A2C6ZZE9"/>